<protein>
    <recommendedName>
        <fullName evidence="1">Carrier domain-containing protein</fullName>
    </recommendedName>
</protein>
<feature type="domain" description="Carrier" evidence="1">
    <location>
        <begin position="12"/>
        <end position="77"/>
    </location>
</feature>
<dbReference type="Pfam" id="PF00550">
    <property type="entry name" value="PP-binding"/>
    <property type="match status" value="1"/>
</dbReference>
<name>A0A7R9C459_9CRUS</name>
<gene>
    <name evidence="2" type="ORF">NMOB1V02_LOCUS12864</name>
</gene>
<evidence type="ECO:0000313" key="2">
    <source>
        <dbReference type="EMBL" id="CAD7285262.1"/>
    </source>
</evidence>
<keyword evidence="3" id="KW-1185">Reference proteome</keyword>
<evidence type="ECO:0000313" key="3">
    <source>
        <dbReference type="Proteomes" id="UP000678499"/>
    </source>
</evidence>
<dbReference type="SUPFAM" id="SSF47336">
    <property type="entry name" value="ACP-like"/>
    <property type="match status" value="1"/>
</dbReference>
<evidence type="ECO:0000259" key="1">
    <source>
        <dbReference type="Pfam" id="PF00550"/>
    </source>
</evidence>
<sequence>MDDAENDPVLKTVVNVVKRSLGAVVAHRALKASDNFFHIGGNSLNAVAACLSLRDAGFPIRISEFLAATDLRQVAEYARQRSLNCQSAEISLRNKSLTNDVTSAKSMLPIASDALGSPYRISPLADDDWAMVSKLISESFFAKGDLEKCLPNLTEYELISESFFAKGDLEKCLPNLTEYEYFNVLQPLWPELVGQKLSFVVRREGRIVAAALNFDLDKEPEVDISENMAPVFNLLESVEAPQREIHFKPKGLKVIHNFMMGTSMFETTDRESVQLMELM</sequence>
<organism evidence="2">
    <name type="scientific">Notodromas monacha</name>
    <dbReference type="NCBI Taxonomy" id="399045"/>
    <lineage>
        <taxon>Eukaryota</taxon>
        <taxon>Metazoa</taxon>
        <taxon>Ecdysozoa</taxon>
        <taxon>Arthropoda</taxon>
        <taxon>Crustacea</taxon>
        <taxon>Oligostraca</taxon>
        <taxon>Ostracoda</taxon>
        <taxon>Podocopa</taxon>
        <taxon>Podocopida</taxon>
        <taxon>Cypridocopina</taxon>
        <taxon>Cypridoidea</taxon>
        <taxon>Cyprididae</taxon>
        <taxon>Notodromas</taxon>
    </lineage>
</organism>
<reference evidence="2" key="1">
    <citation type="submission" date="2020-11" db="EMBL/GenBank/DDBJ databases">
        <authorList>
            <person name="Tran Van P."/>
        </authorList>
    </citation>
    <scope>NUCLEOTIDE SEQUENCE</scope>
</reference>
<dbReference type="InterPro" id="IPR036736">
    <property type="entry name" value="ACP-like_sf"/>
</dbReference>
<dbReference type="EMBL" id="OA894970">
    <property type="protein sequence ID" value="CAD7285262.1"/>
    <property type="molecule type" value="Genomic_DNA"/>
</dbReference>
<dbReference type="Proteomes" id="UP000678499">
    <property type="component" value="Unassembled WGS sequence"/>
</dbReference>
<dbReference type="Gene3D" id="1.10.1200.10">
    <property type="entry name" value="ACP-like"/>
    <property type="match status" value="1"/>
</dbReference>
<dbReference type="AlphaFoldDB" id="A0A7R9C459"/>
<dbReference type="OrthoDB" id="416786at2759"/>
<proteinExistence type="predicted"/>
<accession>A0A7R9C459</accession>
<dbReference type="EMBL" id="CAJPEX010012933">
    <property type="protein sequence ID" value="CAG0925414.1"/>
    <property type="molecule type" value="Genomic_DNA"/>
</dbReference>
<dbReference type="Gene3D" id="3.40.630.30">
    <property type="match status" value="1"/>
</dbReference>
<dbReference type="InterPro" id="IPR009081">
    <property type="entry name" value="PP-bd_ACP"/>
</dbReference>
<feature type="non-terminal residue" evidence="2">
    <location>
        <position position="1"/>
    </location>
</feature>